<protein>
    <submittedName>
        <fullName evidence="1">Nucleolar MIF4G domain-containing protein 1-like</fullName>
    </submittedName>
</protein>
<name>A0ACC1YDJ7_MELAZ</name>
<evidence type="ECO:0000313" key="2">
    <source>
        <dbReference type="Proteomes" id="UP001164539"/>
    </source>
</evidence>
<gene>
    <name evidence="1" type="ORF">OWV82_008998</name>
</gene>
<dbReference type="EMBL" id="CM051397">
    <property type="protein sequence ID" value="KAJ4721292.1"/>
    <property type="molecule type" value="Genomic_DNA"/>
</dbReference>
<sequence length="736" mass="83261">MEKNMGRRDKRKEARLARNQRKHQAWIEHKKSQKLKKSLGDVKSKYVNNSKDSFTQTDLGENESLKKSNLSKEADVKSTSSKMGKGKKDLSKRTRKTKFEEFLEIDRSSAGISAEEDLELERKLAKKLKVKSGKVKGEDDGINMLFKGISSVFDSLEVEVSDAEELPIKKKHKKQKLLGQGLDGEVEGDLEVGEPKSEEKNGAEVSLEEVSAKGPSRKKRRKRELSEQGKEDNVVGETAIGVSNPVESHDAQVATVENPDRKPTFQSTVKYVAPHLRSRAGNVAEEHTQIRRRIRGLLNRLSESNVESVTGEMSTIFLSVGHSIGTQIISEEVLASCSSGPRGNEQYAAVFAAFVAGMACSVGIDFSAKLMASLAKSFENEYLKEDNLSLRNVTLLLSYLCIFGVCSSELIYDFLIMLNKRLTEIDVSTILTILQCCGMKIRGDDPAAMKDFILSVQNRVNELKTSFGDGQNINGKRMEFMLETILDIKNNKKRPKEDTVQHARIKKWLQKLRVEDILIRGLKWSKLLDPDKKGQWWLSGEAAAKTENVEEVASTIDKEVLEAQKMLQLAAAQRMNTDARRAIFCIIMSGEDYIDAFEKLLRLDLPAKQDREIIRVLVECCLQEKVFNKYYTILASKLCEHDKNHKFTLQFCIWDQFKELDSMPLIRSLHLAKFVAEMIASFSLSLAVLKSVDFSDPTLLTPKRIMHFRMLFEAIFEYPDKLVWNMVTRIAVTPRA</sequence>
<keyword evidence="2" id="KW-1185">Reference proteome</keyword>
<proteinExistence type="predicted"/>
<organism evidence="1 2">
    <name type="scientific">Melia azedarach</name>
    <name type="common">Chinaberry tree</name>
    <dbReference type="NCBI Taxonomy" id="155640"/>
    <lineage>
        <taxon>Eukaryota</taxon>
        <taxon>Viridiplantae</taxon>
        <taxon>Streptophyta</taxon>
        <taxon>Embryophyta</taxon>
        <taxon>Tracheophyta</taxon>
        <taxon>Spermatophyta</taxon>
        <taxon>Magnoliopsida</taxon>
        <taxon>eudicotyledons</taxon>
        <taxon>Gunneridae</taxon>
        <taxon>Pentapetalae</taxon>
        <taxon>rosids</taxon>
        <taxon>malvids</taxon>
        <taxon>Sapindales</taxon>
        <taxon>Meliaceae</taxon>
        <taxon>Melia</taxon>
    </lineage>
</organism>
<dbReference type="Proteomes" id="UP001164539">
    <property type="component" value="Chromosome 4"/>
</dbReference>
<comment type="caution">
    <text evidence="1">The sequence shown here is derived from an EMBL/GenBank/DDBJ whole genome shotgun (WGS) entry which is preliminary data.</text>
</comment>
<evidence type="ECO:0000313" key="1">
    <source>
        <dbReference type="EMBL" id="KAJ4721292.1"/>
    </source>
</evidence>
<reference evidence="1 2" key="1">
    <citation type="journal article" date="2023" name="Science">
        <title>Complex scaffold remodeling in plant triterpene biosynthesis.</title>
        <authorList>
            <person name="De La Pena R."/>
            <person name="Hodgson H."/>
            <person name="Liu J.C."/>
            <person name="Stephenson M.J."/>
            <person name="Martin A.C."/>
            <person name="Owen C."/>
            <person name="Harkess A."/>
            <person name="Leebens-Mack J."/>
            <person name="Jimenez L.E."/>
            <person name="Osbourn A."/>
            <person name="Sattely E.S."/>
        </authorList>
    </citation>
    <scope>NUCLEOTIDE SEQUENCE [LARGE SCALE GENOMIC DNA]</scope>
    <source>
        <strain evidence="2">cv. JPN11</strain>
        <tissue evidence="1">Leaf</tissue>
    </source>
</reference>
<accession>A0ACC1YDJ7</accession>